<dbReference type="OrthoDB" id="40902at2759"/>
<dbReference type="GO" id="GO:0004672">
    <property type="term" value="F:protein kinase activity"/>
    <property type="evidence" value="ECO:0007669"/>
    <property type="project" value="InterPro"/>
</dbReference>
<dbReference type="FunCoup" id="E2BDA5">
    <property type="interactions" value="1218"/>
</dbReference>
<dbReference type="AlphaFoldDB" id="E2BDA5"/>
<dbReference type="PANTHER" id="PTHR24347">
    <property type="entry name" value="SERINE/THREONINE-PROTEIN KINASE"/>
    <property type="match status" value="1"/>
</dbReference>
<proteinExistence type="predicted"/>
<dbReference type="SUPFAM" id="SSF49879">
    <property type="entry name" value="SMAD/FHA domain"/>
    <property type="match status" value="1"/>
</dbReference>
<keyword evidence="2" id="KW-0067">ATP-binding</keyword>
<dbReference type="PROSITE" id="PS50006">
    <property type="entry name" value="FHA_DOMAIN"/>
    <property type="match status" value="1"/>
</dbReference>
<keyword evidence="5" id="KW-0418">Kinase</keyword>
<dbReference type="STRING" id="610380.E2BDA5"/>
<dbReference type="SUPFAM" id="SSF56112">
    <property type="entry name" value="Protein kinase-like (PK-like)"/>
    <property type="match status" value="1"/>
</dbReference>
<protein>
    <submittedName>
        <fullName evidence="5">Serine/threonine-protein kinase Chk2</fullName>
    </submittedName>
</protein>
<sequence>MASQENVQSSLPDTQNTDAVLLTQSQSQDGMSNQQTLTVWGRLCALRPFFQNLSMSGDMYTVGRCETCDIRLTSKIMRANWLSVTSKIHFRIYRKLISNTNETVVYLEDMSQNGTYVDKIIVGRGKRVIIDNNSEISLVKSSCKVYRFENMIMPEPNNLPPEIKQKYALGRKLGSGACGEVNLIFTKDGTEKFAIKTIQKSDFNINGNVNHLNNPEKIKNEVEILRKLKHPCIVQMKDIFDTPTTVYIVLELMEGGELFERIRNRGKLSESNTKHIFYQVIHAVHYLHKQDITHRDLKPENILLADNSDITVAKVSDFGLAKLVDARTMMKTFCGTPMYVAPEIINNLGRMSYTKQVDVWSLGVILYICLGGVLPFNLQSKNYTLEQQIRRGKYVFPDLYFGHVSQEAIDLIKRMMTVDPDKRITVQQILLHAWMKDSNIRRAVNSLIFPENNENIPSLNTCRKRSEVYSPPEGIKRTRLNA</sequence>
<evidence type="ECO:0000256" key="2">
    <source>
        <dbReference type="ARBA" id="ARBA00022840"/>
    </source>
</evidence>
<feature type="domain" description="FHA" evidence="3">
    <location>
        <begin position="60"/>
        <end position="122"/>
    </location>
</feature>
<evidence type="ECO:0000259" key="3">
    <source>
        <dbReference type="PROSITE" id="PS50006"/>
    </source>
</evidence>
<dbReference type="Gene3D" id="2.60.200.20">
    <property type="match status" value="1"/>
</dbReference>
<dbReference type="Pfam" id="PF00069">
    <property type="entry name" value="Pkinase"/>
    <property type="match status" value="1"/>
</dbReference>
<keyword evidence="1" id="KW-0547">Nucleotide-binding</keyword>
<gene>
    <name evidence="5" type="ORF">EAI_15601</name>
</gene>
<dbReference type="InterPro" id="IPR000253">
    <property type="entry name" value="FHA_dom"/>
</dbReference>
<dbReference type="InterPro" id="IPR000719">
    <property type="entry name" value="Prot_kinase_dom"/>
</dbReference>
<dbReference type="Gene3D" id="1.10.510.10">
    <property type="entry name" value="Transferase(Phosphotransferase) domain 1"/>
    <property type="match status" value="1"/>
</dbReference>
<evidence type="ECO:0000313" key="5">
    <source>
        <dbReference type="EMBL" id="EFN86333.1"/>
    </source>
</evidence>
<dbReference type="SMART" id="SM00220">
    <property type="entry name" value="S_TKc"/>
    <property type="match status" value="1"/>
</dbReference>
<dbReference type="OMA" id="MLCAVQY"/>
<dbReference type="PROSITE" id="PS00108">
    <property type="entry name" value="PROTEIN_KINASE_ST"/>
    <property type="match status" value="1"/>
</dbReference>
<organism evidence="6">
    <name type="scientific">Harpegnathos saltator</name>
    <name type="common">Jerdon's jumping ant</name>
    <dbReference type="NCBI Taxonomy" id="610380"/>
    <lineage>
        <taxon>Eukaryota</taxon>
        <taxon>Metazoa</taxon>
        <taxon>Ecdysozoa</taxon>
        <taxon>Arthropoda</taxon>
        <taxon>Hexapoda</taxon>
        <taxon>Insecta</taxon>
        <taxon>Pterygota</taxon>
        <taxon>Neoptera</taxon>
        <taxon>Endopterygota</taxon>
        <taxon>Hymenoptera</taxon>
        <taxon>Apocrita</taxon>
        <taxon>Aculeata</taxon>
        <taxon>Formicoidea</taxon>
        <taxon>Formicidae</taxon>
        <taxon>Ponerinae</taxon>
        <taxon>Ponerini</taxon>
        <taxon>Harpegnathos</taxon>
    </lineage>
</organism>
<dbReference type="Proteomes" id="UP000008237">
    <property type="component" value="Unassembled WGS sequence"/>
</dbReference>
<dbReference type="PhylomeDB" id="E2BDA5"/>
<keyword evidence="6" id="KW-1185">Reference proteome</keyword>
<evidence type="ECO:0000313" key="6">
    <source>
        <dbReference type="Proteomes" id="UP000008237"/>
    </source>
</evidence>
<dbReference type="InterPro" id="IPR008984">
    <property type="entry name" value="SMAD_FHA_dom_sf"/>
</dbReference>
<dbReference type="PROSITE" id="PS50011">
    <property type="entry name" value="PROTEIN_KINASE_DOM"/>
    <property type="match status" value="1"/>
</dbReference>
<dbReference type="FunFam" id="3.30.200.20:FF:000255">
    <property type="entry name" value="serine/threonine-protein kinase Chk2 isoform X1"/>
    <property type="match status" value="1"/>
</dbReference>
<dbReference type="FunFam" id="1.10.510.10:FF:000571">
    <property type="entry name" value="Maternal embryonic leucine zipper kinase"/>
    <property type="match status" value="1"/>
</dbReference>
<dbReference type="KEGG" id="hst:105181538"/>
<dbReference type="EMBL" id="GL447585">
    <property type="protein sequence ID" value="EFN86333.1"/>
    <property type="molecule type" value="Genomic_DNA"/>
</dbReference>
<keyword evidence="5" id="KW-0808">Transferase</keyword>
<dbReference type="InParanoid" id="E2BDA5"/>
<dbReference type="SMART" id="SM00240">
    <property type="entry name" value="FHA"/>
    <property type="match status" value="1"/>
</dbReference>
<dbReference type="InterPro" id="IPR008271">
    <property type="entry name" value="Ser/Thr_kinase_AS"/>
</dbReference>
<accession>E2BDA5</accession>
<evidence type="ECO:0000259" key="4">
    <source>
        <dbReference type="PROSITE" id="PS50011"/>
    </source>
</evidence>
<dbReference type="GO" id="GO:0005524">
    <property type="term" value="F:ATP binding"/>
    <property type="evidence" value="ECO:0007669"/>
    <property type="project" value="UniProtKB-KW"/>
</dbReference>
<dbReference type="Pfam" id="PF00498">
    <property type="entry name" value="FHA"/>
    <property type="match status" value="1"/>
</dbReference>
<feature type="domain" description="Protein kinase" evidence="4">
    <location>
        <begin position="167"/>
        <end position="435"/>
    </location>
</feature>
<dbReference type="InterPro" id="IPR011009">
    <property type="entry name" value="Kinase-like_dom_sf"/>
</dbReference>
<evidence type="ECO:0000256" key="1">
    <source>
        <dbReference type="ARBA" id="ARBA00022741"/>
    </source>
</evidence>
<name>E2BDA5_HARSA</name>
<reference evidence="5 6" key="1">
    <citation type="journal article" date="2010" name="Science">
        <title>Genomic comparison of the ants Camponotus floridanus and Harpegnathos saltator.</title>
        <authorList>
            <person name="Bonasio R."/>
            <person name="Zhang G."/>
            <person name="Ye C."/>
            <person name="Mutti N.S."/>
            <person name="Fang X."/>
            <person name="Qin N."/>
            <person name="Donahue G."/>
            <person name="Yang P."/>
            <person name="Li Q."/>
            <person name="Li C."/>
            <person name="Zhang P."/>
            <person name="Huang Z."/>
            <person name="Berger S.L."/>
            <person name="Reinberg D."/>
            <person name="Wang J."/>
            <person name="Liebig J."/>
        </authorList>
    </citation>
    <scope>NUCLEOTIDE SEQUENCE [LARGE SCALE GENOMIC DNA]</scope>
    <source>
        <strain evidence="5 6">R22 G/1</strain>
    </source>
</reference>